<dbReference type="InterPro" id="IPR008756">
    <property type="entry name" value="Peptidase_M56"/>
</dbReference>
<dbReference type="Pfam" id="PF05569">
    <property type="entry name" value="Peptidase_M56"/>
    <property type="match status" value="1"/>
</dbReference>
<reference evidence="2 3" key="1">
    <citation type="journal article" date="2019" name="Nat. Med.">
        <title>A library of human gut bacterial isolates paired with longitudinal multiomics data enables mechanistic microbiome research.</title>
        <authorList>
            <person name="Poyet M."/>
            <person name="Groussin M."/>
            <person name="Gibbons S.M."/>
            <person name="Avila-Pacheco J."/>
            <person name="Jiang X."/>
            <person name="Kearney S.M."/>
            <person name="Perrotta A.R."/>
            <person name="Berdy B."/>
            <person name="Zhao S."/>
            <person name="Lieberman T.D."/>
            <person name="Swanson P.K."/>
            <person name="Smith M."/>
            <person name="Roesemann S."/>
            <person name="Alexander J.E."/>
            <person name="Rich S.A."/>
            <person name="Livny J."/>
            <person name="Vlamakis H."/>
            <person name="Clish C."/>
            <person name="Bullock K."/>
            <person name="Deik A."/>
            <person name="Scott J."/>
            <person name="Pierce K.A."/>
            <person name="Xavier R.J."/>
            <person name="Alm E.J."/>
        </authorList>
    </citation>
    <scope>NUCLEOTIDE SEQUENCE [LARGE SCALE GENOMIC DNA]</scope>
    <source>
        <strain evidence="2 3">BIOML-A2</strain>
    </source>
</reference>
<evidence type="ECO:0000259" key="1">
    <source>
        <dbReference type="Pfam" id="PF05569"/>
    </source>
</evidence>
<dbReference type="RefSeq" id="WP_009258350.1">
    <property type="nucleotide sequence ID" value="NZ_JADMVA010000005.1"/>
</dbReference>
<protein>
    <submittedName>
        <fullName evidence="2">Peptidase M56</fullName>
    </submittedName>
</protein>
<proteinExistence type="predicted"/>
<sequence>MTARFADVLEISLAMSVVLAVLLALRPLLKKRLRAGAFYWVWLLAALRLCIPFNLSLPQAPVTVEAVPRAVYRVDTVNSNPGNHHYAALTEEEAASEEVAAENRPVDGGSIQDVYTPLFPLEGAVAALWLAGAGAFLAWHLAKYVRFRLRVRRWGAPAEDAALLARFEAAKAELGVKDLALLVCPAVGAPLVTGFVNPALLLPRETVSDGVLRHELIHTRRRDLWYKLLLLLSRSLHWFNPLVHWMAAAASRDLERSCDEAAVAGRDAAFRAAYGAAMLDAVEEGIEARAPLTTHFRGGKAAMKERLLSIASGGTRKKGVALVCAAALVISAGAAACSLGTAGEPRQLNGILDRENYALRGVGEYVAAFDAAGGFIVDLGDLTEPGEARPPAWGMIVSRYDPKWSVREDRLPDFAALVTTYGMEMFDDDGNPVLPAEAVAVTVEDLSCKIEDLEPDADVPLWTYKVLVERADGREELHTFYLMNQADPNNGIYDLWFDLSQVSREEAEAVRNTLVLGYDRTESPDGTRLLSIQPWGGDCMLYDISGEYPVALGQVSCSSGMSGGAVHSDPLWSPDGSRVAVTSTGRTIDAGMSFSFPIGPLPPELTHQKEGGLSGLTFAALNPEYQMGDAVGYPRCVPLAWSEDGLSLQYSWAWADTEGQLHEGTAWYCFDENGRFTEIRDVVENDVYPVHG</sequence>
<dbReference type="Proteomes" id="UP000434475">
    <property type="component" value="Unassembled WGS sequence"/>
</dbReference>
<dbReference type="PANTHER" id="PTHR34978:SF3">
    <property type="entry name" value="SLR0241 PROTEIN"/>
    <property type="match status" value="1"/>
</dbReference>
<evidence type="ECO:0000313" key="2">
    <source>
        <dbReference type="EMBL" id="MSB20643.1"/>
    </source>
</evidence>
<dbReference type="SUPFAM" id="SSF82171">
    <property type="entry name" value="DPP6 N-terminal domain-like"/>
    <property type="match status" value="1"/>
</dbReference>
<name>A0A174MNS5_FLAPL</name>
<comment type="caution">
    <text evidence="2">The sequence shown here is derived from an EMBL/GenBank/DDBJ whole genome shotgun (WGS) entry which is preliminary data.</text>
</comment>
<dbReference type="CDD" id="cd07341">
    <property type="entry name" value="M56_BlaR1_MecR1_like"/>
    <property type="match status" value="1"/>
</dbReference>
<dbReference type="InterPro" id="IPR052173">
    <property type="entry name" value="Beta-lactam_resp_regulator"/>
</dbReference>
<dbReference type="EMBL" id="WKPR01000014">
    <property type="protein sequence ID" value="MSB20643.1"/>
    <property type="molecule type" value="Genomic_DNA"/>
</dbReference>
<dbReference type="AlphaFoldDB" id="A0A174MNS5"/>
<dbReference type="PANTHER" id="PTHR34978">
    <property type="entry name" value="POSSIBLE SENSOR-TRANSDUCER PROTEIN BLAR"/>
    <property type="match status" value="1"/>
</dbReference>
<accession>A0A174MNS5</accession>
<feature type="domain" description="Peptidase M56" evidence="1">
    <location>
        <begin position="8"/>
        <end position="308"/>
    </location>
</feature>
<gene>
    <name evidence="2" type="ORF">GKE97_14100</name>
</gene>
<organism evidence="2 3">
    <name type="scientific">Flavonifractor plautii</name>
    <name type="common">Fusobacterium plautii</name>
    <dbReference type="NCBI Taxonomy" id="292800"/>
    <lineage>
        <taxon>Bacteria</taxon>
        <taxon>Bacillati</taxon>
        <taxon>Bacillota</taxon>
        <taxon>Clostridia</taxon>
        <taxon>Eubacteriales</taxon>
        <taxon>Oscillospiraceae</taxon>
        <taxon>Flavonifractor</taxon>
    </lineage>
</organism>
<evidence type="ECO:0000313" key="3">
    <source>
        <dbReference type="Proteomes" id="UP000434475"/>
    </source>
</evidence>